<dbReference type="OrthoDB" id="9805159at2"/>
<evidence type="ECO:0000259" key="4">
    <source>
        <dbReference type="SMART" id="SM00642"/>
    </source>
</evidence>
<dbReference type="InterPro" id="IPR013780">
    <property type="entry name" value="Glyco_hydro_b"/>
</dbReference>
<dbReference type="EMBL" id="OCNJ01000002">
    <property type="protein sequence ID" value="SOD91836.1"/>
    <property type="molecule type" value="Genomic_DNA"/>
</dbReference>
<dbReference type="SUPFAM" id="SSF51445">
    <property type="entry name" value="(Trans)glycosidases"/>
    <property type="match status" value="1"/>
</dbReference>
<dbReference type="Pfam" id="PF00128">
    <property type="entry name" value="Alpha-amylase"/>
    <property type="match status" value="1"/>
</dbReference>
<reference evidence="5 6" key="1">
    <citation type="submission" date="2017-09" db="EMBL/GenBank/DDBJ databases">
        <authorList>
            <person name="Ehlers B."/>
            <person name="Leendertz F.H."/>
        </authorList>
    </citation>
    <scope>NUCLEOTIDE SEQUENCE [LARGE SCALE GENOMIC DNA]</scope>
    <source>
        <strain evidence="5 6">USBA 140</strain>
    </source>
</reference>
<dbReference type="GO" id="GO:0009313">
    <property type="term" value="P:oligosaccharide catabolic process"/>
    <property type="evidence" value="ECO:0007669"/>
    <property type="project" value="TreeGrafter"/>
</dbReference>
<dbReference type="CDD" id="cd11330">
    <property type="entry name" value="AmyAc_OligoGlu"/>
    <property type="match status" value="1"/>
</dbReference>
<dbReference type="Gene3D" id="3.90.400.10">
    <property type="entry name" value="Oligo-1,6-glucosidase, Domain 2"/>
    <property type="match status" value="1"/>
</dbReference>
<evidence type="ECO:0000313" key="5">
    <source>
        <dbReference type="EMBL" id="SOD91836.1"/>
    </source>
</evidence>
<comment type="similarity">
    <text evidence="1">Belongs to the glycosyl hydrolase 13 family.</text>
</comment>
<dbReference type="Gene3D" id="2.60.40.1180">
    <property type="entry name" value="Golgi alpha-mannosidase II"/>
    <property type="match status" value="1"/>
</dbReference>
<evidence type="ECO:0000256" key="1">
    <source>
        <dbReference type="ARBA" id="ARBA00008061"/>
    </source>
</evidence>
<gene>
    <name evidence="5" type="ORF">SAMN05421508_102132</name>
</gene>
<keyword evidence="3" id="KW-0326">Glycosidase</keyword>
<dbReference type="RefSeq" id="WP_097277910.1">
    <property type="nucleotide sequence ID" value="NZ_OCNJ01000002.1"/>
</dbReference>
<dbReference type="PANTHER" id="PTHR10357">
    <property type="entry name" value="ALPHA-AMYLASE FAMILY MEMBER"/>
    <property type="match status" value="1"/>
</dbReference>
<sequence>MTERDDPWRGAVVYQIYPRSFRDADGDGIGDLAGIVEKLPYVASLGVDAVWVSPFFASPMADFGYDVSDYKAVDPMFGTLADADRLIAEAHRLGLKVLVDLVFSHTSAEHPWFKASRVSREGEHADWYVWADPEPDGSPPNNWLSVFGGGAWAWEPRRRQYYLHHFLAQQPKLNLRHPAVLDAVCEIADWWMARGVDGFRLDAVDFMLHDPTLADNPPYPEKRIALRPYNMQLHAHDLAHPETGDVLARLRAVMDSRPGSFAIAEVGSEPTRVSPVERAEFYTAQCGDDRRLHMAYTLGLMKGTGSAEALRTSVAHVETHIDDGWLCWAFSNHDVERVASRWGDGSPAAAKLFNALLLSLRGAVCVYQGEELGLTEAEVPVERLRDPYGITYYPHFKGRDGSRTPMPWRRNAAHAGFTEARSGEPWLPVPPEHRAAAVDVQEADPDSVLAAWRRFVGWRRTQPALTRGSLALLPAAEPVLAFERGGQDGALLVCLFNLSASPAEAAVPSAAVAAEGHGWPTPAPDAAGRVALPAWGAWFGRR</sequence>
<accession>A0A286G9D7</accession>
<proteinExistence type="inferred from homology"/>
<name>A0A286G9D7_9PROT</name>
<dbReference type="AlphaFoldDB" id="A0A286G9D7"/>
<dbReference type="InterPro" id="IPR045857">
    <property type="entry name" value="O16G_dom_2"/>
</dbReference>
<dbReference type="PANTHER" id="PTHR10357:SF179">
    <property type="entry name" value="NEUTRAL AND BASIC AMINO ACID TRANSPORT PROTEIN RBAT"/>
    <property type="match status" value="1"/>
</dbReference>
<dbReference type="Gene3D" id="3.20.20.80">
    <property type="entry name" value="Glycosidases"/>
    <property type="match status" value="2"/>
</dbReference>
<dbReference type="InterPro" id="IPR017853">
    <property type="entry name" value="GH"/>
</dbReference>
<dbReference type="InterPro" id="IPR006047">
    <property type="entry name" value="GH13_cat_dom"/>
</dbReference>
<organism evidence="5 6">
    <name type="scientific">Caenispirillum bisanense</name>
    <dbReference type="NCBI Taxonomy" id="414052"/>
    <lineage>
        <taxon>Bacteria</taxon>
        <taxon>Pseudomonadati</taxon>
        <taxon>Pseudomonadota</taxon>
        <taxon>Alphaproteobacteria</taxon>
        <taxon>Rhodospirillales</taxon>
        <taxon>Novispirillaceae</taxon>
        <taxon>Caenispirillum</taxon>
    </lineage>
</organism>
<keyword evidence="2" id="KW-0378">Hydrolase</keyword>
<evidence type="ECO:0000313" key="6">
    <source>
        <dbReference type="Proteomes" id="UP000219621"/>
    </source>
</evidence>
<evidence type="ECO:0000256" key="3">
    <source>
        <dbReference type="ARBA" id="ARBA00023295"/>
    </source>
</evidence>
<dbReference type="Proteomes" id="UP000219621">
    <property type="component" value="Unassembled WGS sequence"/>
</dbReference>
<evidence type="ECO:0000256" key="2">
    <source>
        <dbReference type="ARBA" id="ARBA00022801"/>
    </source>
</evidence>
<keyword evidence="6" id="KW-1185">Reference proteome</keyword>
<feature type="domain" description="Glycosyl hydrolase family 13 catalytic" evidence="4">
    <location>
        <begin position="15"/>
        <end position="403"/>
    </location>
</feature>
<protein>
    <submittedName>
        <fullName evidence="5">Alpha-glucosidase</fullName>
    </submittedName>
</protein>
<dbReference type="GO" id="GO:0004556">
    <property type="term" value="F:alpha-amylase activity"/>
    <property type="evidence" value="ECO:0007669"/>
    <property type="project" value="TreeGrafter"/>
</dbReference>
<dbReference type="SMART" id="SM00642">
    <property type="entry name" value="Aamy"/>
    <property type="match status" value="1"/>
</dbReference>
<dbReference type="FunFam" id="3.90.400.10:FF:000002">
    <property type="entry name" value="Sucrose isomerase"/>
    <property type="match status" value="1"/>
</dbReference>